<dbReference type="SUPFAM" id="SSF57701">
    <property type="entry name" value="Zn2/Cys6 DNA-binding domain"/>
    <property type="match status" value="1"/>
</dbReference>
<feature type="compositionally biased region" description="Polar residues" evidence="2">
    <location>
        <begin position="340"/>
        <end position="353"/>
    </location>
</feature>
<dbReference type="RefSeq" id="XP_033531113.1">
    <property type="nucleotide sequence ID" value="XM_033675424.1"/>
</dbReference>
<dbReference type="GeneID" id="54415994"/>
<evidence type="ECO:0000256" key="2">
    <source>
        <dbReference type="SAM" id="MobiDB-lite"/>
    </source>
</evidence>
<feature type="region of interest" description="Disordered" evidence="2">
    <location>
        <begin position="263"/>
        <end position="293"/>
    </location>
</feature>
<evidence type="ECO:0000259" key="3">
    <source>
        <dbReference type="PROSITE" id="PS00463"/>
    </source>
</evidence>
<dbReference type="EMBL" id="ML975172">
    <property type="protein sequence ID" value="KAF1809482.1"/>
    <property type="molecule type" value="Genomic_DNA"/>
</dbReference>
<reference evidence="6" key="2">
    <citation type="submission" date="2020-04" db="EMBL/GenBank/DDBJ databases">
        <authorList>
            <consortium name="NCBI Genome Project"/>
        </authorList>
    </citation>
    <scope>NUCLEOTIDE SEQUENCE</scope>
    <source>
        <strain evidence="6">CBS 781.70</strain>
    </source>
</reference>
<keyword evidence="5" id="KW-1185">Reference proteome</keyword>
<dbReference type="InterPro" id="IPR036864">
    <property type="entry name" value="Zn2-C6_fun-type_DNA-bd_sf"/>
</dbReference>
<feature type="compositionally biased region" description="Polar residues" evidence="2">
    <location>
        <begin position="263"/>
        <end position="280"/>
    </location>
</feature>
<feature type="compositionally biased region" description="Low complexity" evidence="2">
    <location>
        <begin position="370"/>
        <end position="388"/>
    </location>
</feature>
<protein>
    <recommendedName>
        <fullName evidence="3">Zn(2)-C6 fungal-type domain-containing protein</fullName>
    </recommendedName>
</protein>
<accession>A0A6G1FUX9</accession>
<evidence type="ECO:0000313" key="6">
    <source>
        <dbReference type="RefSeq" id="XP_033531113.1"/>
    </source>
</evidence>
<feature type="non-terminal residue" evidence="4">
    <location>
        <position position="1"/>
    </location>
</feature>
<feature type="domain" description="Zn(2)-C6 fungal-type" evidence="3">
    <location>
        <begin position="417"/>
        <end position="445"/>
    </location>
</feature>
<evidence type="ECO:0000313" key="4">
    <source>
        <dbReference type="EMBL" id="KAF1809482.1"/>
    </source>
</evidence>
<dbReference type="Proteomes" id="UP000504638">
    <property type="component" value="Unplaced"/>
</dbReference>
<dbReference type="GO" id="GO:0000981">
    <property type="term" value="F:DNA-binding transcription factor activity, RNA polymerase II-specific"/>
    <property type="evidence" value="ECO:0007669"/>
    <property type="project" value="InterPro"/>
</dbReference>
<feature type="region of interest" description="Disordered" evidence="2">
    <location>
        <begin position="1"/>
        <end position="31"/>
    </location>
</feature>
<dbReference type="AlphaFoldDB" id="A0A6G1FUX9"/>
<sequence length="457" mass="49378">PATSDLKRKRSPSDGIHASASHSGPPPAKRTTNTLQINYLARQFEDDLPLVSTDDTMPAILHLLGEYQGVLDRHESMGGNLGARPLGPILIKRFERLFDGPPRVIKAHGKDGGAAGVTWLDVVEFARNKPEQFTLGQMSEGVRVCQFYTKQCRVQVSEEDWVLINSGIPQKMIPPQPIMEDEEKELGTLEILEKSLASIFHLADQVAARSRQLNHKLKGRKQAILDRRATSPSVSIRSSSPSALAYLNGIASTSTALTTTGPSGFTAVNATPHPSSSTNGDKPHQASGASSATTRAELLSKFHTLADRRASSGSVNGDLRFNTPRASTGGALNSPGYPTANFTSAPTHSQAHPSGTIYAHSPNFPPPRAPDSATATPTAPRPARLRQPPNDDDAQPYRAPMVAKMEALAKGDRVIPPCDRCRRLHMDCIKNLTACLGCTRKHAKCSWWEVKAGEMDN</sequence>
<gene>
    <name evidence="4 6" type="ORF">P152DRAFT_366173</name>
</gene>
<feature type="non-terminal residue" evidence="4">
    <location>
        <position position="457"/>
    </location>
</feature>
<dbReference type="InterPro" id="IPR001138">
    <property type="entry name" value="Zn2Cys6_DnaBD"/>
</dbReference>
<evidence type="ECO:0000256" key="1">
    <source>
        <dbReference type="ARBA" id="ARBA00023242"/>
    </source>
</evidence>
<dbReference type="GO" id="GO:0008270">
    <property type="term" value="F:zinc ion binding"/>
    <property type="evidence" value="ECO:0007669"/>
    <property type="project" value="InterPro"/>
</dbReference>
<feature type="region of interest" description="Disordered" evidence="2">
    <location>
        <begin position="309"/>
        <end position="397"/>
    </location>
</feature>
<keyword evidence="1" id="KW-0539">Nucleus</keyword>
<proteinExistence type="predicted"/>
<dbReference type="OrthoDB" id="5422841at2759"/>
<reference evidence="4 6" key="1">
    <citation type="submission" date="2020-01" db="EMBL/GenBank/DDBJ databases">
        <authorList>
            <consortium name="DOE Joint Genome Institute"/>
            <person name="Haridas S."/>
            <person name="Albert R."/>
            <person name="Binder M."/>
            <person name="Bloem J."/>
            <person name="Labutti K."/>
            <person name="Salamov A."/>
            <person name="Andreopoulos B."/>
            <person name="Baker S.E."/>
            <person name="Barry K."/>
            <person name="Bills G."/>
            <person name="Bluhm B.H."/>
            <person name="Cannon C."/>
            <person name="Castanera R."/>
            <person name="Culley D.E."/>
            <person name="Daum C."/>
            <person name="Ezra D."/>
            <person name="Gonzalez J.B."/>
            <person name="Henrissat B."/>
            <person name="Kuo A."/>
            <person name="Liang C."/>
            <person name="Lipzen A."/>
            <person name="Lutzoni F."/>
            <person name="Magnuson J."/>
            <person name="Mondo S."/>
            <person name="Nolan M."/>
            <person name="Ohm R."/>
            <person name="Pangilinan J."/>
            <person name="Park H.-J."/>
            <person name="Ramirez L."/>
            <person name="Alfaro M."/>
            <person name="Sun H."/>
            <person name="Tritt A."/>
            <person name="Yoshinaga Y."/>
            <person name="Zwiers L.-H."/>
            <person name="Turgeon B.G."/>
            <person name="Goodwin S.B."/>
            <person name="Spatafora J.W."/>
            <person name="Crous P.W."/>
            <person name="Grigoriev I.V."/>
        </authorList>
    </citation>
    <scope>NUCLEOTIDE SEQUENCE</scope>
    <source>
        <strain evidence="4 6">CBS 781.70</strain>
    </source>
</reference>
<dbReference type="CDD" id="cd00067">
    <property type="entry name" value="GAL4"/>
    <property type="match status" value="1"/>
</dbReference>
<dbReference type="PROSITE" id="PS00463">
    <property type="entry name" value="ZN2_CY6_FUNGAL_1"/>
    <property type="match status" value="1"/>
</dbReference>
<organism evidence="4">
    <name type="scientific">Eremomyces bilateralis CBS 781.70</name>
    <dbReference type="NCBI Taxonomy" id="1392243"/>
    <lineage>
        <taxon>Eukaryota</taxon>
        <taxon>Fungi</taxon>
        <taxon>Dikarya</taxon>
        <taxon>Ascomycota</taxon>
        <taxon>Pezizomycotina</taxon>
        <taxon>Dothideomycetes</taxon>
        <taxon>Dothideomycetes incertae sedis</taxon>
        <taxon>Eremomycetales</taxon>
        <taxon>Eremomycetaceae</taxon>
        <taxon>Eremomyces</taxon>
    </lineage>
</organism>
<reference evidence="6" key="3">
    <citation type="submission" date="2025-04" db="UniProtKB">
        <authorList>
            <consortium name="RefSeq"/>
        </authorList>
    </citation>
    <scope>IDENTIFICATION</scope>
    <source>
        <strain evidence="6">CBS 781.70</strain>
    </source>
</reference>
<evidence type="ECO:0000313" key="5">
    <source>
        <dbReference type="Proteomes" id="UP000504638"/>
    </source>
</evidence>
<name>A0A6G1FUX9_9PEZI</name>